<name>A0A0D6JBN2_9HYPH</name>
<dbReference type="InterPro" id="IPR016102">
    <property type="entry name" value="Succinyl-CoA_synth-like"/>
</dbReference>
<dbReference type="Gene3D" id="3.40.50.261">
    <property type="entry name" value="Succinyl-CoA synthetase domains"/>
    <property type="match status" value="1"/>
</dbReference>
<reference evidence="9" key="1">
    <citation type="submission" date="2015-02" db="EMBL/GenBank/DDBJ databases">
        <authorList>
            <person name="Chooi Y.-H."/>
        </authorList>
    </citation>
    <scope>NUCLEOTIDE SEQUENCE [LARGE SCALE GENOMIC DNA]</scope>
    <source>
        <strain evidence="9">strain Y</strain>
    </source>
</reference>
<feature type="domain" description="ATP-citrate synthase/succinyl-CoA ligase C-terminal" evidence="6">
    <location>
        <begin position="265"/>
        <end position="382"/>
    </location>
</feature>
<dbReference type="InterPro" id="IPR005811">
    <property type="entry name" value="SUCC_ACL_C"/>
</dbReference>
<dbReference type="GO" id="GO:0004775">
    <property type="term" value="F:succinate-CoA ligase (ADP-forming) activity"/>
    <property type="evidence" value="ECO:0007669"/>
    <property type="project" value="TreeGrafter"/>
</dbReference>
<evidence type="ECO:0000313" key="9">
    <source>
        <dbReference type="Proteomes" id="UP000033187"/>
    </source>
</evidence>
<dbReference type="OrthoDB" id="9802602at2"/>
<feature type="domain" description="ATP-grasp fold succinyl-CoA synthetase-type" evidence="7">
    <location>
        <begin position="2"/>
        <end position="202"/>
    </location>
</feature>
<evidence type="ECO:0000259" key="7">
    <source>
        <dbReference type="Pfam" id="PF08442"/>
    </source>
</evidence>
<dbReference type="AlphaFoldDB" id="A0A0D6JBN2"/>
<evidence type="ECO:0000259" key="6">
    <source>
        <dbReference type="Pfam" id="PF00549"/>
    </source>
</evidence>
<keyword evidence="2 8" id="KW-0436">Ligase</keyword>
<dbReference type="KEGG" id="fiy:BN1229_v1_0750"/>
<dbReference type="PIRSF" id="PIRSF001554">
    <property type="entry name" value="SucCS_beta"/>
    <property type="match status" value="1"/>
</dbReference>
<gene>
    <name evidence="8" type="ORF">YBN1229_v1_0750</name>
</gene>
<sequence>MRLYEFQAKELLQRYEIPVPAGRVVDDVAGAGRAAARLQCARYAVKAQILSGNRIDVGAIRFAASKEGVEATAEQLIGQIFTTNQTRPDGEKARWLLVEESVAAVQQVYAAVVLDGSAGRLKLLTSRVAGTGIEARIAAEPELIRQTPIDLTSDGPSADFKSAAEAIELKGAAAEEAARIFRQMARLAVELDATQVEINPLAITATGQFRALDAKLELDTHALFRHPALAAFRQALELEDGDPHELAADRHQLNYTALDGDIGVVVNGAGLALATLDMLREAGCRPANFMDVRTTASSLDIAHGMGLVLNNPRTQAMLVNVHGGGMQRCDTIAEGIAIAMRQTTRRVPLVVRLAGNNADFARTRLAGSGIEFIDATDMKDAIQKLTAALKSAAA</sequence>
<dbReference type="EMBL" id="LN829119">
    <property type="protein sequence ID" value="CPR16305.1"/>
    <property type="molecule type" value="Genomic_DNA"/>
</dbReference>
<dbReference type="InterPro" id="IPR013815">
    <property type="entry name" value="ATP_grasp_subdomain_1"/>
</dbReference>
<dbReference type="PANTHER" id="PTHR11815">
    <property type="entry name" value="SUCCINYL-COA SYNTHETASE BETA CHAIN"/>
    <property type="match status" value="1"/>
</dbReference>
<dbReference type="Pfam" id="PF08442">
    <property type="entry name" value="ATP-grasp_2"/>
    <property type="match status" value="1"/>
</dbReference>
<proteinExistence type="predicted"/>
<dbReference type="Gene3D" id="3.30.470.20">
    <property type="entry name" value="ATP-grasp fold, B domain"/>
    <property type="match status" value="1"/>
</dbReference>
<evidence type="ECO:0000256" key="5">
    <source>
        <dbReference type="ARBA" id="ARBA00022842"/>
    </source>
</evidence>
<evidence type="ECO:0000313" key="8">
    <source>
        <dbReference type="EMBL" id="CPR16305.1"/>
    </source>
</evidence>
<dbReference type="GO" id="GO:0042709">
    <property type="term" value="C:succinate-CoA ligase complex"/>
    <property type="evidence" value="ECO:0007669"/>
    <property type="project" value="TreeGrafter"/>
</dbReference>
<dbReference type="GO" id="GO:0005524">
    <property type="term" value="F:ATP binding"/>
    <property type="evidence" value="ECO:0007669"/>
    <property type="project" value="InterPro"/>
</dbReference>
<keyword evidence="1" id="KW-0816">Tricarboxylic acid cycle</keyword>
<dbReference type="RefSeq" id="WP_046476692.1">
    <property type="nucleotide sequence ID" value="NZ_LN829118.1"/>
</dbReference>
<organism evidence="8 9">
    <name type="scientific">Candidatus Filomicrobium marinum</name>
    <dbReference type="NCBI Taxonomy" id="1608628"/>
    <lineage>
        <taxon>Bacteria</taxon>
        <taxon>Pseudomonadati</taxon>
        <taxon>Pseudomonadota</taxon>
        <taxon>Alphaproteobacteria</taxon>
        <taxon>Hyphomicrobiales</taxon>
        <taxon>Hyphomicrobiaceae</taxon>
        <taxon>Filomicrobium</taxon>
    </lineage>
</organism>
<dbReference type="InterPro" id="IPR013650">
    <property type="entry name" value="ATP-grasp_succ-CoA_synth-type"/>
</dbReference>
<dbReference type="Proteomes" id="UP000033187">
    <property type="component" value="Chromosome 1"/>
</dbReference>
<dbReference type="InterPro" id="IPR005809">
    <property type="entry name" value="Succ_CoA_ligase-like_bsu"/>
</dbReference>
<keyword evidence="3" id="KW-0479">Metal-binding</keyword>
<keyword evidence="5" id="KW-0460">Magnesium</keyword>
<keyword evidence="9" id="KW-1185">Reference proteome</keyword>
<evidence type="ECO:0000256" key="1">
    <source>
        <dbReference type="ARBA" id="ARBA00022532"/>
    </source>
</evidence>
<dbReference type="GO" id="GO:0006104">
    <property type="term" value="P:succinyl-CoA metabolic process"/>
    <property type="evidence" value="ECO:0007669"/>
    <property type="project" value="TreeGrafter"/>
</dbReference>
<evidence type="ECO:0000256" key="3">
    <source>
        <dbReference type="ARBA" id="ARBA00022723"/>
    </source>
</evidence>
<dbReference type="Pfam" id="PF00549">
    <property type="entry name" value="Ligase_CoA"/>
    <property type="match status" value="1"/>
</dbReference>
<dbReference type="KEGG" id="fil:BN1229_v1_0745"/>
<dbReference type="PANTHER" id="PTHR11815:SF10">
    <property type="entry name" value="SUCCINATE--COA LIGASE [GDP-FORMING] SUBUNIT BETA, MITOCHONDRIAL"/>
    <property type="match status" value="1"/>
</dbReference>
<dbReference type="GO" id="GO:0006099">
    <property type="term" value="P:tricarboxylic acid cycle"/>
    <property type="evidence" value="ECO:0007669"/>
    <property type="project" value="UniProtKB-KW"/>
</dbReference>
<dbReference type="Gene3D" id="3.30.1490.20">
    <property type="entry name" value="ATP-grasp fold, A domain"/>
    <property type="match status" value="1"/>
</dbReference>
<evidence type="ECO:0000256" key="2">
    <source>
        <dbReference type="ARBA" id="ARBA00022598"/>
    </source>
</evidence>
<evidence type="ECO:0000256" key="4">
    <source>
        <dbReference type="ARBA" id="ARBA00022741"/>
    </source>
</evidence>
<keyword evidence="4" id="KW-0547">Nucleotide-binding</keyword>
<accession>A0A0D6JBN2</accession>
<dbReference type="SUPFAM" id="SSF52210">
    <property type="entry name" value="Succinyl-CoA synthetase domains"/>
    <property type="match status" value="1"/>
</dbReference>
<protein>
    <submittedName>
        <fullName evidence="8">Succinyl-CoA ligase [ADP-forming] subunit beta</fullName>
    </submittedName>
</protein>
<dbReference type="SUPFAM" id="SSF56059">
    <property type="entry name" value="Glutathione synthetase ATP-binding domain-like"/>
    <property type="match status" value="1"/>
</dbReference>
<dbReference type="GO" id="GO:0046872">
    <property type="term" value="F:metal ion binding"/>
    <property type="evidence" value="ECO:0007669"/>
    <property type="project" value="UniProtKB-KW"/>
</dbReference>